<dbReference type="VEuPathDB" id="FungiDB:T552_03392"/>
<dbReference type="InterPro" id="IPR016135">
    <property type="entry name" value="UBQ-conjugating_enzyme/RWD"/>
</dbReference>
<evidence type="ECO:0000313" key="4">
    <source>
        <dbReference type="Proteomes" id="UP000054454"/>
    </source>
</evidence>
<reference evidence="4" key="1">
    <citation type="journal article" date="2016" name="Nat. Commun.">
        <title>Genome analysis of three Pneumocystis species reveals adaptation mechanisms to life exclusively in mammalian hosts.</title>
        <authorList>
            <person name="Ma L."/>
            <person name="Chen Z."/>
            <person name="Huang D.W."/>
            <person name="Kutty G."/>
            <person name="Ishihara M."/>
            <person name="Wang H."/>
            <person name="Abouelleil A."/>
            <person name="Bishop L."/>
            <person name="Davey E."/>
            <person name="Deng R."/>
            <person name="Deng X."/>
            <person name="Fan L."/>
            <person name="Fantoni G."/>
            <person name="Fitzgerald M."/>
            <person name="Gogineni E."/>
            <person name="Goldberg J.M."/>
            <person name="Handley G."/>
            <person name="Hu X."/>
            <person name="Huber C."/>
            <person name="Jiao X."/>
            <person name="Jones K."/>
            <person name="Levin J.Z."/>
            <person name="Liu Y."/>
            <person name="Macdonald P."/>
            <person name="Melnikov A."/>
            <person name="Raley C."/>
            <person name="Sassi M."/>
            <person name="Sherman B.T."/>
            <person name="Song X."/>
            <person name="Sykes S."/>
            <person name="Tran B."/>
            <person name="Walsh L."/>
            <person name="Xia Y."/>
            <person name="Yang J."/>
            <person name="Young S."/>
            <person name="Zeng Q."/>
            <person name="Zheng X."/>
            <person name="Stephens R."/>
            <person name="Nusbaum C."/>
            <person name="Birren B.W."/>
            <person name="Azadi P."/>
            <person name="Lempicki R.A."/>
            <person name="Cuomo C.A."/>
            <person name="Kovacs J.A."/>
        </authorList>
    </citation>
    <scope>NUCLEOTIDE SEQUENCE [LARGE SCALE GENOMIC DNA]</scope>
    <source>
        <strain evidence="4">B80</strain>
    </source>
</reference>
<dbReference type="PROSITE" id="PS50127">
    <property type="entry name" value="UBC_2"/>
    <property type="match status" value="1"/>
</dbReference>
<dbReference type="RefSeq" id="XP_018224388.1">
    <property type="nucleotide sequence ID" value="XM_018371898.1"/>
</dbReference>
<dbReference type="EMBL" id="LFVZ01000016">
    <property type="protein sequence ID" value="KTW25779.1"/>
    <property type="molecule type" value="Genomic_DNA"/>
</dbReference>
<dbReference type="GO" id="GO:0006301">
    <property type="term" value="P:DNA damage tolerance"/>
    <property type="evidence" value="ECO:0007669"/>
    <property type="project" value="UniProtKB-ARBA"/>
</dbReference>
<comment type="caution">
    <text evidence="3">The sequence shown here is derived from an EMBL/GenBank/DDBJ whole genome shotgun (WGS) entry which is preliminary data.</text>
</comment>
<dbReference type="Pfam" id="PF00179">
    <property type="entry name" value="UQ_con"/>
    <property type="match status" value="1"/>
</dbReference>
<evidence type="ECO:0000256" key="1">
    <source>
        <dbReference type="ARBA" id="ARBA00022786"/>
    </source>
</evidence>
<proteinExistence type="predicted"/>
<accession>A0A0W4ZBT6</accession>
<dbReference type="AlphaFoldDB" id="A0A0W4ZBT6"/>
<dbReference type="Gene3D" id="3.10.110.10">
    <property type="entry name" value="Ubiquitin Conjugating Enzyme"/>
    <property type="match status" value="1"/>
</dbReference>
<dbReference type="SMART" id="SM00212">
    <property type="entry name" value="UBCc"/>
    <property type="match status" value="1"/>
</dbReference>
<dbReference type="SUPFAM" id="SSF54495">
    <property type="entry name" value="UBC-like"/>
    <property type="match status" value="1"/>
</dbReference>
<evidence type="ECO:0000259" key="2">
    <source>
        <dbReference type="PROSITE" id="PS50127"/>
    </source>
</evidence>
<dbReference type="PANTHER" id="PTHR24068">
    <property type="entry name" value="UBIQUITIN-CONJUGATING ENZYME E2"/>
    <property type="match status" value="1"/>
</dbReference>
<protein>
    <recommendedName>
        <fullName evidence="2">UBC core domain-containing protein</fullName>
    </recommendedName>
</protein>
<dbReference type="Proteomes" id="UP000054454">
    <property type="component" value="Unassembled WGS sequence"/>
</dbReference>
<name>A0A0W4ZBT6_PNEC8</name>
<sequence length="336" mass="39415">MQIPRNFRLLEELEKGEKGFGDGTFSYGLVDIDDMSLSNWIGTILGPAHSVYENRIYSLKIFCDEMYPDMPPVIYFLSKINLPCVNPETGRVEPEQLSCLSNWKRDHTLETILIALRREMGLPSNKKLPQPPEGNYIKQNFFYTMLTTYSDLSKHKHLVLSLFKRLLFYAKRLPINSQEICINLIKDNFSSMKTSKNIKKNIDGLKYGYQAERILKEAVILKNSELLERLQIYLSKYKSKQDKKKLFLIKLSKNKNYSRLCMILTKRIRTFQNLQDRLTKLKDFLFHAQHEQQFYKRLGISQQGWTSELETHIGILNIQLSLQTIKKIMLKAQLKC</sequence>
<organism evidence="3 4">
    <name type="scientific">Pneumocystis carinii (strain B80)</name>
    <name type="common">Rat pneumocystis pneumonia agent</name>
    <name type="synonym">Pneumocystis carinii f. sp. carinii</name>
    <dbReference type="NCBI Taxonomy" id="1408658"/>
    <lineage>
        <taxon>Eukaryota</taxon>
        <taxon>Fungi</taxon>
        <taxon>Dikarya</taxon>
        <taxon>Ascomycota</taxon>
        <taxon>Taphrinomycotina</taxon>
        <taxon>Pneumocystomycetes</taxon>
        <taxon>Pneumocystaceae</taxon>
        <taxon>Pneumocystis</taxon>
    </lineage>
</organism>
<evidence type="ECO:0000313" key="3">
    <source>
        <dbReference type="EMBL" id="KTW25779.1"/>
    </source>
</evidence>
<feature type="domain" description="UBC core" evidence="2">
    <location>
        <begin position="4"/>
        <end position="168"/>
    </location>
</feature>
<dbReference type="FunFam" id="3.10.110.10:FF:000026">
    <property type="entry name" value="Ubiquitin-conjugating enzyme E2 variant"/>
    <property type="match status" value="1"/>
</dbReference>
<keyword evidence="1" id="KW-0833">Ubl conjugation pathway</keyword>
<keyword evidence="4" id="KW-1185">Reference proteome</keyword>
<gene>
    <name evidence="3" type="ORF">T552_03392</name>
</gene>
<dbReference type="InterPro" id="IPR000608">
    <property type="entry name" value="UBC"/>
</dbReference>
<dbReference type="OrthoDB" id="6508832at2759"/>
<dbReference type="CDD" id="cd23807">
    <property type="entry name" value="UEV_UBE2V"/>
    <property type="match status" value="1"/>
</dbReference>
<dbReference type="GeneID" id="28938101"/>